<keyword evidence="1" id="KW-0472">Membrane</keyword>
<organism evidence="2 3">
    <name type="scientific">Algoriphagus taiwanensis</name>
    <dbReference type="NCBI Taxonomy" id="1445656"/>
    <lineage>
        <taxon>Bacteria</taxon>
        <taxon>Pseudomonadati</taxon>
        <taxon>Bacteroidota</taxon>
        <taxon>Cytophagia</taxon>
        <taxon>Cytophagales</taxon>
        <taxon>Cyclobacteriaceae</taxon>
        <taxon>Algoriphagus</taxon>
    </lineage>
</organism>
<evidence type="ECO:0000256" key="1">
    <source>
        <dbReference type="SAM" id="Phobius"/>
    </source>
</evidence>
<evidence type="ECO:0000313" key="3">
    <source>
        <dbReference type="Proteomes" id="UP001307705"/>
    </source>
</evidence>
<sequence length="102" mass="11869">MKENRNKSGVPSIVWSFIIVYLFYLATVSWVKILWNHQDSDVFFARVKFLMGLSFLASLIYIIGIYYLVGHTNVDPFYTLIITLILSYLGFGLMAYPFLQNK</sequence>
<name>A0ABQ6Q3F6_9BACT</name>
<comment type="caution">
    <text evidence="2">The sequence shown here is derived from an EMBL/GenBank/DDBJ whole genome shotgun (WGS) entry which is preliminary data.</text>
</comment>
<keyword evidence="1" id="KW-1133">Transmembrane helix</keyword>
<gene>
    <name evidence="2" type="ORF">Ataiwa_18040</name>
</gene>
<keyword evidence="3" id="KW-1185">Reference proteome</keyword>
<protein>
    <submittedName>
        <fullName evidence="2">Uncharacterized protein</fullName>
    </submittedName>
</protein>
<dbReference type="EMBL" id="BTPE01000005">
    <property type="protein sequence ID" value="GMQ33532.1"/>
    <property type="molecule type" value="Genomic_DNA"/>
</dbReference>
<evidence type="ECO:0000313" key="2">
    <source>
        <dbReference type="EMBL" id="GMQ33532.1"/>
    </source>
</evidence>
<feature type="transmembrane region" description="Helical" evidence="1">
    <location>
        <begin position="47"/>
        <end position="70"/>
    </location>
</feature>
<accession>A0ABQ6Q3F6</accession>
<feature type="transmembrane region" description="Helical" evidence="1">
    <location>
        <begin position="76"/>
        <end position="99"/>
    </location>
</feature>
<dbReference type="Proteomes" id="UP001307705">
    <property type="component" value="Unassembled WGS sequence"/>
</dbReference>
<proteinExistence type="predicted"/>
<feature type="transmembrane region" description="Helical" evidence="1">
    <location>
        <begin position="12"/>
        <end position="35"/>
    </location>
</feature>
<reference evidence="2 3" key="1">
    <citation type="submission" date="2023-08" db="EMBL/GenBank/DDBJ databases">
        <title>Draft genome sequence of Algoriphagus taiwanensis.</title>
        <authorList>
            <person name="Takatani N."/>
            <person name="Hosokawa M."/>
            <person name="Sawabe T."/>
        </authorList>
    </citation>
    <scope>NUCLEOTIDE SEQUENCE [LARGE SCALE GENOMIC DNA]</scope>
    <source>
        <strain evidence="2 3">JCM 19755</strain>
    </source>
</reference>
<keyword evidence="1" id="KW-0812">Transmembrane</keyword>